<accession>A0A2M6R819</accession>
<gene>
    <name evidence="2" type="ORF">COT79_02760</name>
</gene>
<keyword evidence="1" id="KW-1133">Transmembrane helix</keyword>
<dbReference type="NCBIfam" id="TIGR02532">
    <property type="entry name" value="IV_pilin_GFxxxE"/>
    <property type="match status" value="1"/>
</dbReference>
<protein>
    <recommendedName>
        <fullName evidence="4">Type II secretion system protein GspG C-terminal domain-containing protein</fullName>
    </recommendedName>
</protein>
<dbReference type="EMBL" id="PEZX01000036">
    <property type="protein sequence ID" value="PIS06794.1"/>
    <property type="molecule type" value="Genomic_DNA"/>
</dbReference>
<dbReference type="Gene3D" id="3.30.700.10">
    <property type="entry name" value="Glycoprotein, Type 4 Pilin"/>
    <property type="match status" value="1"/>
</dbReference>
<dbReference type="SUPFAM" id="SSF54523">
    <property type="entry name" value="Pili subunits"/>
    <property type="match status" value="1"/>
</dbReference>
<evidence type="ECO:0000256" key="1">
    <source>
        <dbReference type="SAM" id="Phobius"/>
    </source>
</evidence>
<feature type="transmembrane region" description="Helical" evidence="1">
    <location>
        <begin position="12"/>
        <end position="36"/>
    </location>
</feature>
<proteinExistence type="predicted"/>
<evidence type="ECO:0000313" key="3">
    <source>
        <dbReference type="Proteomes" id="UP000231162"/>
    </source>
</evidence>
<dbReference type="AlphaFoldDB" id="A0A2M6R819"/>
<keyword evidence="1" id="KW-0812">Transmembrane</keyword>
<evidence type="ECO:0000313" key="2">
    <source>
        <dbReference type="EMBL" id="PIS06794.1"/>
    </source>
</evidence>
<evidence type="ECO:0008006" key="4">
    <source>
        <dbReference type="Google" id="ProtNLM"/>
    </source>
</evidence>
<dbReference type="InterPro" id="IPR045584">
    <property type="entry name" value="Pilin-like"/>
</dbReference>
<dbReference type="Pfam" id="PF07963">
    <property type="entry name" value="N_methyl"/>
    <property type="match status" value="1"/>
</dbReference>
<dbReference type="InterPro" id="IPR012902">
    <property type="entry name" value="N_methyl_site"/>
</dbReference>
<dbReference type="Proteomes" id="UP000231162">
    <property type="component" value="Unassembled WGS sequence"/>
</dbReference>
<reference evidence="3" key="1">
    <citation type="submission" date="2017-09" db="EMBL/GenBank/DDBJ databases">
        <title>Depth-based differentiation of microbial function through sediment-hosted aquifers and enrichment of novel symbionts in the deep terrestrial subsurface.</title>
        <authorList>
            <person name="Probst A.J."/>
            <person name="Ladd B."/>
            <person name="Jarett J.K."/>
            <person name="Geller-Mcgrath D.E."/>
            <person name="Sieber C.M.K."/>
            <person name="Emerson J.B."/>
            <person name="Anantharaman K."/>
            <person name="Thomas B.C."/>
            <person name="Malmstrom R."/>
            <person name="Stieglmeier M."/>
            <person name="Klingl A."/>
            <person name="Woyke T."/>
            <person name="Ryan C.M."/>
            <person name="Banfield J.F."/>
        </authorList>
    </citation>
    <scope>NUCLEOTIDE SEQUENCE [LARGE SCALE GENOMIC DNA]</scope>
</reference>
<organism evidence="2 3">
    <name type="scientific">Candidatus Berkelbacteria bacterium CG10_big_fil_rev_8_21_14_0_10_43_14</name>
    <dbReference type="NCBI Taxonomy" id="1974515"/>
    <lineage>
        <taxon>Bacteria</taxon>
        <taxon>Candidatus Berkelbacteria</taxon>
    </lineage>
</organism>
<keyword evidence="1" id="KW-0472">Membrane</keyword>
<comment type="caution">
    <text evidence="2">The sequence shown here is derived from an EMBL/GenBank/DDBJ whole genome shotgun (WGS) entry which is preliminary data.</text>
</comment>
<name>A0A2M6R819_9BACT</name>
<sequence length="134" mass="14210">MSSMNLYFLKRGFTLMEILVVIAIMGILATVVYTSINPARQYAQSRNAQRHIDVAGAGNALAQYRVEHSGSLPAGITQTPASLATVSSALVPTYLPTLPVDPKGGEYLVSIDAQNRVVVNAPQAELGVVISAIQ</sequence>